<dbReference type="GO" id="GO:0000139">
    <property type="term" value="C:Golgi membrane"/>
    <property type="evidence" value="ECO:0007669"/>
    <property type="project" value="UniProtKB-SubCell"/>
</dbReference>
<keyword evidence="7" id="KW-0735">Signal-anchor</keyword>
<sequence>MEAPVSITVAKIKLELSKTTLEANCKPIVRVIIECRIYQGDALSPLLFCIGPKPLSKIITKSWYGYWLWNEAAISHLLYMEDIKLYARIGTNFLVYITFSTQSWARERFQLWINDQRSYHVVYPYKYHFILDQLEKCGQHNPFLVLIVPVAPHHMEARAAIRKTWGNDSLVQKGVVLVLFLLGLPSGKHSEALQAHVHQENMHHRDLLQSNFIDSYRNLTIKTMVMLEWLTEHCPHAHYAVKVDADILLNIKGLMKMLRSPYVLQNNYITGQVWYNNIVIRDPANKFYIPFSVYPHFVYPPYPLGMCYIMSMDLPKKILQVSKEIKPIFIEDAYIGLCLERLHIAPVNPPNPAQFVVSPPSWYSRCYYANLIAVVTDNPDELVYYWKDITKYGSLC</sequence>
<keyword evidence="12" id="KW-0325">Glycoprotein</keyword>
<evidence type="ECO:0000256" key="11">
    <source>
        <dbReference type="ARBA" id="ARBA00023136"/>
    </source>
</evidence>
<keyword evidence="15" id="KW-1185">Reference proteome</keyword>
<comment type="pathway">
    <text evidence="2">Protein modification; protein glycosylation.</text>
</comment>
<dbReference type="GO" id="GO:0006493">
    <property type="term" value="P:protein O-linked glycosylation"/>
    <property type="evidence" value="ECO:0007669"/>
    <property type="project" value="TreeGrafter"/>
</dbReference>
<comment type="similarity">
    <text evidence="3 13">Belongs to the glycosyltransferase 31 family.</text>
</comment>
<dbReference type="PANTHER" id="PTHR11214">
    <property type="entry name" value="BETA-1,3-N-ACETYLGLUCOSAMINYLTRANSFERASE"/>
    <property type="match status" value="1"/>
</dbReference>
<evidence type="ECO:0000256" key="4">
    <source>
        <dbReference type="ARBA" id="ARBA00022676"/>
    </source>
</evidence>
<dbReference type="GO" id="GO:0008499">
    <property type="term" value="F:N-acetyl-beta-D-glucosaminide beta-(1,3)-galactosyltransferase activity"/>
    <property type="evidence" value="ECO:0007669"/>
    <property type="project" value="TreeGrafter"/>
</dbReference>
<dbReference type="EMBL" id="JAROKS010000007">
    <property type="protein sequence ID" value="KAK1802360.1"/>
    <property type="molecule type" value="Genomic_DNA"/>
</dbReference>
<keyword evidence="9 13" id="KW-0333">Golgi apparatus</keyword>
<dbReference type="Gene3D" id="3.90.550.50">
    <property type="match status" value="1"/>
</dbReference>
<evidence type="ECO:0000256" key="13">
    <source>
        <dbReference type="RuleBase" id="RU363063"/>
    </source>
</evidence>
<name>A0AAD8ZP51_9TELE</name>
<evidence type="ECO:0000256" key="9">
    <source>
        <dbReference type="ARBA" id="ARBA00023034"/>
    </source>
</evidence>
<evidence type="ECO:0000256" key="8">
    <source>
        <dbReference type="ARBA" id="ARBA00022989"/>
    </source>
</evidence>
<reference evidence="14" key="1">
    <citation type="submission" date="2023-03" db="EMBL/GenBank/DDBJ databases">
        <title>Electrophorus voltai genome.</title>
        <authorList>
            <person name="Bian C."/>
        </authorList>
    </citation>
    <scope>NUCLEOTIDE SEQUENCE</scope>
    <source>
        <strain evidence="14">CB-2022</strain>
        <tissue evidence="14">Muscle</tissue>
    </source>
</reference>
<evidence type="ECO:0000313" key="14">
    <source>
        <dbReference type="EMBL" id="KAK1802360.1"/>
    </source>
</evidence>
<dbReference type="Pfam" id="PF01762">
    <property type="entry name" value="Galactosyl_T"/>
    <property type="match status" value="1"/>
</dbReference>
<dbReference type="AlphaFoldDB" id="A0AAD8ZP51"/>
<gene>
    <name evidence="14" type="ORF">P4O66_022021</name>
</gene>
<evidence type="ECO:0000256" key="2">
    <source>
        <dbReference type="ARBA" id="ARBA00004922"/>
    </source>
</evidence>
<evidence type="ECO:0000256" key="1">
    <source>
        <dbReference type="ARBA" id="ARBA00004323"/>
    </source>
</evidence>
<keyword evidence="5" id="KW-0808">Transferase</keyword>
<evidence type="ECO:0000313" key="15">
    <source>
        <dbReference type="Proteomes" id="UP001239994"/>
    </source>
</evidence>
<keyword evidence="8" id="KW-1133">Transmembrane helix</keyword>
<keyword evidence="11" id="KW-0472">Membrane</keyword>
<protein>
    <recommendedName>
        <fullName evidence="13">Hexosyltransferase</fullName>
        <ecNumber evidence="13">2.4.1.-</ecNumber>
    </recommendedName>
</protein>
<dbReference type="FunFam" id="3.90.550.50:FF:000001">
    <property type="entry name" value="Hexosyltransferase"/>
    <property type="match status" value="1"/>
</dbReference>
<evidence type="ECO:0000256" key="12">
    <source>
        <dbReference type="ARBA" id="ARBA00023180"/>
    </source>
</evidence>
<accession>A0AAD8ZP51</accession>
<comment type="subcellular location">
    <subcellularLocation>
        <location evidence="1 13">Golgi apparatus membrane</location>
        <topology evidence="1 13">Single-pass type II membrane protein</topology>
    </subcellularLocation>
</comment>
<keyword evidence="4 13" id="KW-0328">Glycosyltransferase</keyword>
<dbReference type="GO" id="GO:0006629">
    <property type="term" value="P:lipid metabolic process"/>
    <property type="evidence" value="ECO:0007669"/>
    <property type="project" value="UniProtKB-KW"/>
</dbReference>
<dbReference type="EC" id="2.4.1.-" evidence="13"/>
<evidence type="ECO:0000256" key="3">
    <source>
        <dbReference type="ARBA" id="ARBA00008661"/>
    </source>
</evidence>
<evidence type="ECO:0000256" key="6">
    <source>
        <dbReference type="ARBA" id="ARBA00022692"/>
    </source>
</evidence>
<evidence type="ECO:0000256" key="5">
    <source>
        <dbReference type="ARBA" id="ARBA00022679"/>
    </source>
</evidence>
<dbReference type="InterPro" id="IPR002659">
    <property type="entry name" value="Glyco_trans_31"/>
</dbReference>
<comment type="caution">
    <text evidence="14">The sequence shown here is derived from an EMBL/GenBank/DDBJ whole genome shotgun (WGS) entry which is preliminary data.</text>
</comment>
<organism evidence="14 15">
    <name type="scientific">Electrophorus voltai</name>
    <dbReference type="NCBI Taxonomy" id="2609070"/>
    <lineage>
        <taxon>Eukaryota</taxon>
        <taxon>Metazoa</taxon>
        <taxon>Chordata</taxon>
        <taxon>Craniata</taxon>
        <taxon>Vertebrata</taxon>
        <taxon>Euteleostomi</taxon>
        <taxon>Actinopterygii</taxon>
        <taxon>Neopterygii</taxon>
        <taxon>Teleostei</taxon>
        <taxon>Ostariophysi</taxon>
        <taxon>Gymnotiformes</taxon>
        <taxon>Gymnotoidei</taxon>
        <taxon>Gymnotidae</taxon>
        <taxon>Electrophorus</taxon>
    </lineage>
</organism>
<keyword evidence="6" id="KW-0812">Transmembrane</keyword>
<evidence type="ECO:0000256" key="10">
    <source>
        <dbReference type="ARBA" id="ARBA00023098"/>
    </source>
</evidence>
<dbReference type="PANTHER" id="PTHR11214:SF115">
    <property type="entry name" value="HEXOSYLTRANSFERASE"/>
    <property type="match status" value="1"/>
</dbReference>
<proteinExistence type="inferred from homology"/>
<keyword evidence="10" id="KW-0443">Lipid metabolism</keyword>
<dbReference type="Proteomes" id="UP001239994">
    <property type="component" value="Unassembled WGS sequence"/>
</dbReference>
<evidence type="ECO:0000256" key="7">
    <source>
        <dbReference type="ARBA" id="ARBA00022968"/>
    </source>
</evidence>